<evidence type="ECO:0000256" key="5">
    <source>
        <dbReference type="ARBA" id="ARBA00022827"/>
    </source>
</evidence>
<dbReference type="GO" id="GO:0051539">
    <property type="term" value="F:4 iron, 4 sulfur cluster binding"/>
    <property type="evidence" value="ECO:0007669"/>
    <property type="project" value="UniProtKB-KW"/>
</dbReference>
<dbReference type="InterPro" id="IPR017900">
    <property type="entry name" value="4Fe4S_Fe_S_CS"/>
</dbReference>
<dbReference type="Pfam" id="PF13237">
    <property type="entry name" value="Fer4_10"/>
    <property type="match status" value="1"/>
</dbReference>
<dbReference type="SUPFAM" id="SSF51905">
    <property type="entry name" value="FAD/NAD(P)-binding domain"/>
    <property type="match status" value="2"/>
</dbReference>
<dbReference type="Gene3D" id="3.30.70.20">
    <property type="match status" value="2"/>
</dbReference>
<evidence type="ECO:0000259" key="9">
    <source>
        <dbReference type="PROSITE" id="PS51379"/>
    </source>
</evidence>
<reference evidence="10 11" key="1">
    <citation type="submission" date="2016-11" db="EMBL/GenBank/DDBJ databases">
        <authorList>
            <person name="Jaros S."/>
            <person name="Januszkiewicz K."/>
            <person name="Wedrychowicz H."/>
        </authorList>
    </citation>
    <scope>NUCLEOTIDE SEQUENCE [LARGE SCALE GENOMIC DNA]</scope>
    <source>
        <strain evidence="10 11">DSM 9705</strain>
    </source>
</reference>
<keyword evidence="3" id="KW-0004">4Fe-4S</keyword>
<keyword evidence="11" id="KW-1185">Reference proteome</keyword>
<dbReference type="OrthoDB" id="9766627at2"/>
<dbReference type="PANTHER" id="PTHR43498">
    <property type="entry name" value="FERREDOXIN:COB-COM HETERODISULFIDE REDUCTASE SUBUNIT A"/>
    <property type="match status" value="1"/>
</dbReference>
<feature type="domain" description="4Fe-4S ferredoxin-type" evidence="9">
    <location>
        <begin position="104"/>
        <end position="132"/>
    </location>
</feature>
<name>A0A1M5TS17_9BACT</name>
<evidence type="ECO:0000256" key="4">
    <source>
        <dbReference type="ARBA" id="ARBA00022723"/>
    </source>
</evidence>
<dbReference type="Proteomes" id="UP000184139">
    <property type="component" value="Unassembled WGS sequence"/>
</dbReference>
<dbReference type="InterPro" id="IPR036188">
    <property type="entry name" value="FAD/NAD-bd_sf"/>
</dbReference>
<evidence type="ECO:0000313" key="10">
    <source>
        <dbReference type="EMBL" id="SHH53557.1"/>
    </source>
</evidence>
<evidence type="ECO:0000256" key="1">
    <source>
        <dbReference type="ARBA" id="ARBA00001974"/>
    </source>
</evidence>
<dbReference type="AlphaFoldDB" id="A0A1M5TS17"/>
<keyword evidence="8" id="KW-0411">Iron-sulfur</keyword>
<gene>
    <name evidence="10" type="ORF">SAMN02745124_00882</name>
</gene>
<dbReference type="EMBL" id="FQXS01000003">
    <property type="protein sequence ID" value="SHH53557.1"/>
    <property type="molecule type" value="Genomic_DNA"/>
</dbReference>
<evidence type="ECO:0000256" key="2">
    <source>
        <dbReference type="ARBA" id="ARBA00006561"/>
    </source>
</evidence>
<organism evidence="10 11">
    <name type="scientific">Desulfofustis glycolicus DSM 9705</name>
    <dbReference type="NCBI Taxonomy" id="1121409"/>
    <lineage>
        <taxon>Bacteria</taxon>
        <taxon>Pseudomonadati</taxon>
        <taxon>Thermodesulfobacteriota</taxon>
        <taxon>Desulfobulbia</taxon>
        <taxon>Desulfobulbales</taxon>
        <taxon>Desulfocapsaceae</taxon>
        <taxon>Desulfofustis</taxon>
    </lineage>
</organism>
<sequence length="1013" mass="110669">MQNTNLSQTSNRVLIVGGGLAGIRAALDLAEAQKDVILVDTAENIGGLMTQLDRTFPTNNCDLCTLAPNLSESGRQEHITLMPMTTLREVTGEQGDFIVTLETAPRYINLERCTGCGECFQAFPECVRFTPGLDHRAPTCMRYPQATPQAFSIDLATCADIEALVKVCPAGAIVPDDIGSKGNVACGAIVLAPGASLFDPSGLDNLGYGELPDVVTSLEYERILSASGPTGGRLLRPSNGQPPKKVAWIQCIGSRGLQKGAAPYCSGACCMFALKEAIVTRERFQEDTETTIFYMDMRTFGKDYELYYQRAKNEFGVRFIHSRPHSILRPEGAENLHLSYTTDDSPVLINEDFDMVVLATGFRIGEEARQLAAVCGIELNDDHFPIHTGLNQVATSRPGIYVAGTFQAPKDIPETMVQASAAACLAGHDVSSPDREQEIPEPLPPERHLVGEEPRVGIFVCDCGENIGGVIDVEALVARVGALPHVTVAQAAGHGCSRESMEHIRATIEQQGINRVVIGGCSPRTHEAKFQDLLRRAGLNKYLLEFANIRDQATWVHSHQPEKATKKAEELIRMALGAVLNAQPLAEHRLPINKNVLVIGGGVSGMTAALELAEQGLKVYLVERNAQLGGLASRIHRTLEGDDVQGFVADLVARTSTHDNIDVITSAIIVDHGGMPGLFKTGMQVGKQLFYRQIEHGITILATGAMPHRPDLFLLGRHEDVKTQLETQQLLEERPELVRDWENVVMIQCVGSRTEDNPNCSRICCQTAVKNALRILEINPEARVFVLYRDMRTYAFQEEYYQQARAKGVIFVRYHQDRPPQVSEVGGKLEVVYQDIILGREVQVSTDCLCLSTGLIAEQDNTEELAMIFKLPRTHDGYFLEDHIKLRPVDLPVPGFFVAGTAHAPKTIAESLVQARAVAARAQTMLASDYISLGAATARVDSKLCAACLICVRACPFGVPFINADGYSEIDPARCHGCGVCASECPAKAIQLMQFEDDRILSKLEQLFEEVEG</sequence>
<keyword evidence="5" id="KW-0285">Flavoprotein</keyword>
<dbReference type="GO" id="GO:0016491">
    <property type="term" value="F:oxidoreductase activity"/>
    <property type="evidence" value="ECO:0007669"/>
    <property type="project" value="UniProtKB-KW"/>
</dbReference>
<proteinExistence type="inferred from homology"/>
<evidence type="ECO:0000256" key="3">
    <source>
        <dbReference type="ARBA" id="ARBA00022485"/>
    </source>
</evidence>
<protein>
    <submittedName>
        <fullName evidence="10">Heterodisulfide reductase subunit A</fullName>
    </submittedName>
</protein>
<comment type="cofactor">
    <cofactor evidence="1">
        <name>FAD</name>
        <dbReference type="ChEBI" id="CHEBI:57692"/>
    </cofactor>
</comment>
<dbReference type="STRING" id="1121409.SAMN02745124_00882"/>
<dbReference type="Gene3D" id="3.50.50.60">
    <property type="entry name" value="FAD/NAD(P)-binding domain"/>
    <property type="match status" value="1"/>
</dbReference>
<dbReference type="PANTHER" id="PTHR43498:SF1">
    <property type="entry name" value="COB--COM HETERODISULFIDE REDUCTASE IRON-SULFUR SUBUNIT A"/>
    <property type="match status" value="1"/>
</dbReference>
<dbReference type="Pfam" id="PF12831">
    <property type="entry name" value="FAD_oxidored"/>
    <property type="match status" value="2"/>
</dbReference>
<keyword evidence="5" id="KW-0274">FAD</keyword>
<dbReference type="GO" id="GO:0046872">
    <property type="term" value="F:metal ion binding"/>
    <property type="evidence" value="ECO:0007669"/>
    <property type="project" value="UniProtKB-KW"/>
</dbReference>
<dbReference type="Gene3D" id="3.40.50.720">
    <property type="entry name" value="NAD(P)-binding Rossmann-like Domain"/>
    <property type="match status" value="1"/>
</dbReference>
<feature type="domain" description="4Fe-4S ferredoxin-type" evidence="9">
    <location>
        <begin position="936"/>
        <end position="965"/>
    </location>
</feature>
<keyword evidence="7" id="KW-0408">Iron</keyword>
<accession>A0A1M5TS17</accession>
<evidence type="ECO:0000313" key="11">
    <source>
        <dbReference type="Proteomes" id="UP000184139"/>
    </source>
</evidence>
<evidence type="ECO:0000256" key="8">
    <source>
        <dbReference type="ARBA" id="ARBA00023014"/>
    </source>
</evidence>
<keyword evidence="4" id="KW-0479">Metal-binding</keyword>
<dbReference type="PROSITE" id="PS00198">
    <property type="entry name" value="4FE4S_FER_1"/>
    <property type="match status" value="1"/>
</dbReference>
<feature type="domain" description="4Fe-4S ferredoxin-type" evidence="9">
    <location>
        <begin position="966"/>
        <end position="995"/>
    </location>
</feature>
<dbReference type="PROSITE" id="PS51379">
    <property type="entry name" value="4FE4S_FER_2"/>
    <property type="match status" value="3"/>
</dbReference>
<evidence type="ECO:0000256" key="7">
    <source>
        <dbReference type="ARBA" id="ARBA00023004"/>
    </source>
</evidence>
<evidence type="ECO:0000256" key="6">
    <source>
        <dbReference type="ARBA" id="ARBA00023002"/>
    </source>
</evidence>
<dbReference type="InterPro" id="IPR039650">
    <property type="entry name" value="HdrA-like"/>
</dbReference>
<keyword evidence="6" id="KW-0560">Oxidoreductase</keyword>
<dbReference type="InterPro" id="IPR017896">
    <property type="entry name" value="4Fe4S_Fe-S-bd"/>
</dbReference>
<comment type="similarity">
    <text evidence="2">Belongs to the HdrA family.</text>
</comment>
<dbReference type="RefSeq" id="WP_073373604.1">
    <property type="nucleotide sequence ID" value="NZ_FQXS01000003.1"/>
</dbReference>
<dbReference type="SUPFAM" id="SSF54862">
    <property type="entry name" value="4Fe-4S ferredoxins"/>
    <property type="match status" value="1"/>
</dbReference>